<dbReference type="AlphaFoldDB" id="A0A6J6DS91"/>
<evidence type="ECO:0000313" key="3">
    <source>
        <dbReference type="EMBL" id="CAB4568912.1"/>
    </source>
</evidence>
<protein>
    <submittedName>
        <fullName evidence="2">Unannotated protein</fullName>
    </submittedName>
</protein>
<dbReference type="InterPro" id="IPR003033">
    <property type="entry name" value="SCP2_sterol-bd_dom"/>
</dbReference>
<reference evidence="2" key="1">
    <citation type="submission" date="2020-05" db="EMBL/GenBank/DDBJ databases">
        <authorList>
            <person name="Chiriac C."/>
            <person name="Salcher M."/>
            <person name="Ghai R."/>
            <person name="Kavagutti S V."/>
        </authorList>
    </citation>
    <scope>NUCLEOTIDE SEQUENCE</scope>
</reference>
<name>A0A6J6DS91_9ZZZZ</name>
<dbReference type="EMBL" id="CAEZWE010000105">
    <property type="protein sequence ID" value="CAB4665770.1"/>
    <property type="molecule type" value="Genomic_DNA"/>
</dbReference>
<dbReference type="SUPFAM" id="SSF55718">
    <property type="entry name" value="SCP-like"/>
    <property type="match status" value="1"/>
</dbReference>
<evidence type="ECO:0000313" key="2">
    <source>
        <dbReference type="EMBL" id="CAB4566376.1"/>
    </source>
</evidence>
<dbReference type="Pfam" id="PF02036">
    <property type="entry name" value="SCP2"/>
    <property type="match status" value="1"/>
</dbReference>
<dbReference type="Gene3D" id="3.30.1050.10">
    <property type="entry name" value="SCP2 sterol-binding domain"/>
    <property type="match status" value="1"/>
</dbReference>
<evidence type="ECO:0000259" key="1">
    <source>
        <dbReference type="Pfam" id="PF02036"/>
    </source>
</evidence>
<proteinExistence type="predicted"/>
<dbReference type="InterPro" id="IPR036527">
    <property type="entry name" value="SCP2_sterol-bd_dom_sf"/>
</dbReference>
<sequence length="135" mass="14770">MSHLFLSDEWITAARDIRHRHAESVPAIEASIRINVVTTKVPFGDGTIKAFIDTSSGALDMELGELDSPDLTITTDFDTARSLFVDQDPTASMQAFMSGRIKVDGDITRLMMMQTAIPQTDISLQVAAEIKAITL</sequence>
<dbReference type="EMBL" id="CAEZTQ010000023">
    <property type="protein sequence ID" value="CAB4566376.1"/>
    <property type="molecule type" value="Genomic_DNA"/>
</dbReference>
<accession>A0A6J6DS91</accession>
<gene>
    <name evidence="3" type="ORF">UFOPK1572_01253</name>
    <name evidence="2" type="ORF">UFOPK1704_00211</name>
    <name evidence="4" type="ORF">UFOPK2169_01699</name>
</gene>
<evidence type="ECO:0000313" key="4">
    <source>
        <dbReference type="EMBL" id="CAB4665770.1"/>
    </source>
</evidence>
<feature type="domain" description="SCP2" evidence="1">
    <location>
        <begin position="41"/>
        <end position="116"/>
    </location>
</feature>
<organism evidence="2">
    <name type="scientific">freshwater metagenome</name>
    <dbReference type="NCBI Taxonomy" id="449393"/>
    <lineage>
        <taxon>unclassified sequences</taxon>
        <taxon>metagenomes</taxon>
        <taxon>ecological metagenomes</taxon>
    </lineage>
</organism>
<dbReference type="EMBL" id="CAEZTC010000185">
    <property type="protein sequence ID" value="CAB4568912.1"/>
    <property type="molecule type" value="Genomic_DNA"/>
</dbReference>